<evidence type="ECO:0000256" key="5">
    <source>
        <dbReference type="ARBA" id="ARBA00022982"/>
    </source>
</evidence>
<dbReference type="PANTHER" id="PTHR21294:SF8">
    <property type="entry name" value="ELECTRON TRANSFER FLAVOPROTEIN SUBUNIT BETA"/>
    <property type="match status" value="1"/>
</dbReference>
<dbReference type="GO" id="GO:0005829">
    <property type="term" value="C:cytosol"/>
    <property type="evidence" value="ECO:0007669"/>
    <property type="project" value="TreeGrafter"/>
</dbReference>
<name>A0A6N2TB62_9ACTO</name>
<proteinExistence type="inferred from homology"/>
<comment type="function">
    <text evidence="6">The electron transfer flavoprotein serves as a specific electron acceptor for other dehydrogenases. It transfers the electrons to the main respiratory chain via ETF-ubiquinone oxidoreductase (ETF dehydrogenase).</text>
</comment>
<dbReference type="PANTHER" id="PTHR21294">
    <property type="entry name" value="ELECTRON TRANSFER FLAVOPROTEIN BETA-SUBUNIT"/>
    <property type="match status" value="1"/>
</dbReference>
<keyword evidence="5" id="KW-0249">Electron transport</keyword>
<dbReference type="Pfam" id="PF01012">
    <property type="entry name" value="ETF"/>
    <property type="match status" value="1"/>
</dbReference>
<evidence type="ECO:0000313" key="8">
    <source>
        <dbReference type="EMBL" id="VYT01271.1"/>
    </source>
</evidence>
<evidence type="ECO:0000256" key="1">
    <source>
        <dbReference type="ARBA" id="ARBA00001974"/>
    </source>
</evidence>
<dbReference type="SUPFAM" id="SSF52402">
    <property type="entry name" value="Adenine nucleotide alpha hydrolases-like"/>
    <property type="match status" value="1"/>
</dbReference>
<evidence type="ECO:0000256" key="3">
    <source>
        <dbReference type="ARBA" id="ARBA00011355"/>
    </source>
</evidence>
<dbReference type="EMBL" id="CACRSM010000002">
    <property type="protein sequence ID" value="VYT01271.1"/>
    <property type="molecule type" value="Genomic_DNA"/>
</dbReference>
<protein>
    <submittedName>
        <fullName evidence="8">Electron transfer flavoprotein subunit beta</fullName>
    </submittedName>
</protein>
<comment type="subunit">
    <text evidence="3">Heterodimer of an alpha and a beta subunit.</text>
</comment>
<organism evidence="8">
    <name type="scientific">Schaalia odontolytica</name>
    <dbReference type="NCBI Taxonomy" id="1660"/>
    <lineage>
        <taxon>Bacteria</taxon>
        <taxon>Bacillati</taxon>
        <taxon>Actinomycetota</taxon>
        <taxon>Actinomycetes</taxon>
        <taxon>Actinomycetales</taxon>
        <taxon>Actinomycetaceae</taxon>
        <taxon>Schaalia</taxon>
    </lineage>
</organism>
<evidence type="ECO:0000259" key="7">
    <source>
        <dbReference type="SMART" id="SM00893"/>
    </source>
</evidence>
<comment type="cofactor">
    <cofactor evidence="1">
        <name>FAD</name>
        <dbReference type="ChEBI" id="CHEBI:57692"/>
    </cofactor>
</comment>
<dbReference type="Gene3D" id="3.40.50.620">
    <property type="entry name" value="HUPs"/>
    <property type="match status" value="1"/>
</dbReference>
<keyword evidence="4" id="KW-0813">Transport</keyword>
<accession>A0A6N2TB62</accession>
<comment type="similarity">
    <text evidence="2">Belongs to the ETF beta-subunit/FixA family.</text>
</comment>
<evidence type="ECO:0000256" key="2">
    <source>
        <dbReference type="ARBA" id="ARBA00007557"/>
    </source>
</evidence>
<sequence length="269" mass="28617">MRIAVLVKQVPDTSSDRRFEDLRLVRGEDDVLNEGDEHAVETAADLVRTHGGEVVAVSMGPEDASDALIRALALGADSAYLLSDPKLEGADVTVSARALAALLTVLADEEPFDLIIAGMAAADSMTSMLPAALAAALGLPLVSQARELNVDIEHSRLRASRSVDGVDESLEAPFPAVLSVSDQLNEPRFPGFKDLKAARMKPLVRAELDDIAECDPSGVLSSVLASGFDAMPLRMEFIEEHLRGGSGEVFPDTGDGGKRLAEFIEEKLK</sequence>
<dbReference type="GO" id="GO:0009055">
    <property type="term" value="F:electron transfer activity"/>
    <property type="evidence" value="ECO:0007669"/>
    <property type="project" value="InterPro"/>
</dbReference>
<reference evidence="8" key="1">
    <citation type="submission" date="2019-11" db="EMBL/GenBank/DDBJ databases">
        <authorList>
            <person name="Feng L."/>
        </authorList>
    </citation>
    <scope>NUCLEOTIDE SEQUENCE</scope>
    <source>
        <strain evidence="8">AodontolyticusLFYP35</strain>
    </source>
</reference>
<dbReference type="InterPro" id="IPR014730">
    <property type="entry name" value="ETF_a/b_N"/>
</dbReference>
<evidence type="ECO:0000256" key="6">
    <source>
        <dbReference type="ARBA" id="ARBA00025649"/>
    </source>
</evidence>
<feature type="domain" description="Electron transfer flavoprotein alpha/beta-subunit N-terminal" evidence="7">
    <location>
        <begin position="21"/>
        <end position="215"/>
    </location>
</feature>
<evidence type="ECO:0000256" key="4">
    <source>
        <dbReference type="ARBA" id="ARBA00022448"/>
    </source>
</evidence>
<dbReference type="SMART" id="SM00893">
    <property type="entry name" value="ETF"/>
    <property type="match status" value="1"/>
</dbReference>
<dbReference type="AlphaFoldDB" id="A0A6N2TB62"/>
<dbReference type="InterPro" id="IPR014729">
    <property type="entry name" value="Rossmann-like_a/b/a_fold"/>
</dbReference>
<dbReference type="InterPro" id="IPR012255">
    <property type="entry name" value="ETF_b"/>
</dbReference>
<gene>
    <name evidence="8" type="primary">etfB_1</name>
    <name evidence="8" type="ORF">AOLFYP35_01205</name>
</gene>